<name>A0AAD3E0F1_9CHLO</name>
<dbReference type="InterPro" id="IPR032675">
    <property type="entry name" value="LRR_dom_sf"/>
</dbReference>
<comment type="caution">
    <text evidence="4">The sequence shown here is derived from an EMBL/GenBank/DDBJ whole genome shotgun (WGS) entry which is preliminary data.</text>
</comment>
<feature type="non-terminal residue" evidence="4">
    <location>
        <position position="673"/>
    </location>
</feature>
<evidence type="ECO:0000256" key="2">
    <source>
        <dbReference type="SAM" id="MobiDB-lite"/>
    </source>
</evidence>
<comment type="subcellular location">
    <subcellularLocation>
        <location evidence="1">Cytoplasm</location>
        <location evidence="1">Cytoskeleton</location>
        <location evidence="1">Cilium axoneme</location>
    </subcellularLocation>
</comment>
<feature type="region of interest" description="Disordered" evidence="2">
    <location>
        <begin position="87"/>
        <end position="113"/>
    </location>
</feature>
<feature type="compositionally biased region" description="Gly residues" evidence="2">
    <location>
        <begin position="348"/>
        <end position="361"/>
    </location>
</feature>
<gene>
    <name evidence="4" type="ORF">Agub_g10889</name>
</gene>
<organism evidence="4 5">
    <name type="scientific">Astrephomene gubernaculifera</name>
    <dbReference type="NCBI Taxonomy" id="47775"/>
    <lineage>
        <taxon>Eukaryota</taxon>
        <taxon>Viridiplantae</taxon>
        <taxon>Chlorophyta</taxon>
        <taxon>core chlorophytes</taxon>
        <taxon>Chlorophyceae</taxon>
        <taxon>CS clade</taxon>
        <taxon>Chlamydomonadales</taxon>
        <taxon>Astrephomenaceae</taxon>
        <taxon>Astrephomene</taxon>
    </lineage>
</organism>
<dbReference type="InterPro" id="IPR001810">
    <property type="entry name" value="F-box_dom"/>
</dbReference>
<dbReference type="Pfam" id="PF00646">
    <property type="entry name" value="F-box"/>
    <property type="match status" value="1"/>
</dbReference>
<dbReference type="SUPFAM" id="SSF52047">
    <property type="entry name" value="RNI-like"/>
    <property type="match status" value="2"/>
</dbReference>
<dbReference type="AlphaFoldDB" id="A0AAD3E0F1"/>
<accession>A0AAD3E0F1</accession>
<dbReference type="SUPFAM" id="SSF81383">
    <property type="entry name" value="F-box domain"/>
    <property type="match status" value="1"/>
</dbReference>
<reference evidence="4 5" key="1">
    <citation type="journal article" date="2021" name="Sci. Rep.">
        <title>Genome sequencing of the multicellular alga Astrephomene provides insights into convergent evolution of germ-soma differentiation.</title>
        <authorList>
            <person name="Yamashita S."/>
            <person name="Yamamoto K."/>
            <person name="Matsuzaki R."/>
            <person name="Suzuki S."/>
            <person name="Yamaguchi H."/>
            <person name="Hirooka S."/>
            <person name="Minakuchi Y."/>
            <person name="Miyagishima S."/>
            <person name="Kawachi M."/>
            <person name="Toyoda A."/>
            <person name="Nozaki H."/>
        </authorList>
    </citation>
    <scope>NUCLEOTIDE SEQUENCE [LARGE SCALE GENOMIC DNA]</scope>
    <source>
        <strain evidence="4 5">NIES-4017</strain>
    </source>
</reference>
<dbReference type="Proteomes" id="UP001054857">
    <property type="component" value="Unassembled WGS sequence"/>
</dbReference>
<feature type="region of interest" description="Disordered" evidence="2">
    <location>
        <begin position="581"/>
        <end position="626"/>
    </location>
</feature>
<dbReference type="InterPro" id="IPR051425">
    <property type="entry name" value="Formin_Homology"/>
</dbReference>
<dbReference type="Gene3D" id="3.80.10.10">
    <property type="entry name" value="Ribonuclease Inhibitor"/>
    <property type="match status" value="1"/>
</dbReference>
<dbReference type="EMBL" id="BMAR01000028">
    <property type="protein sequence ID" value="GFR49096.1"/>
    <property type="molecule type" value="Genomic_DNA"/>
</dbReference>
<evidence type="ECO:0000256" key="1">
    <source>
        <dbReference type="ARBA" id="ARBA00004430"/>
    </source>
</evidence>
<feature type="region of interest" description="Disordered" evidence="2">
    <location>
        <begin position="316"/>
        <end position="435"/>
    </location>
</feature>
<feature type="domain" description="F-box" evidence="3">
    <location>
        <begin position="15"/>
        <end position="48"/>
    </location>
</feature>
<feature type="region of interest" description="Disordered" evidence="2">
    <location>
        <begin position="640"/>
        <end position="673"/>
    </location>
</feature>
<dbReference type="InterPro" id="IPR036047">
    <property type="entry name" value="F-box-like_dom_sf"/>
</dbReference>
<feature type="compositionally biased region" description="Pro residues" evidence="2">
    <location>
        <begin position="102"/>
        <end position="113"/>
    </location>
</feature>
<dbReference type="PANTHER" id="PTHR45725:SF1">
    <property type="entry name" value="DISHEVELLED ASSOCIATED ACTIVATOR OF MORPHOGENESIS, ISOFORM D"/>
    <property type="match status" value="1"/>
</dbReference>
<feature type="compositionally biased region" description="Low complexity" evidence="2">
    <location>
        <begin position="371"/>
        <end position="390"/>
    </location>
</feature>
<proteinExistence type="predicted"/>
<sequence>MARYDRATRILDPEWASLPLELLHEVAGRLPSSQLCCFALVCRSWRQATLPLVTTLHAPMTSEVTLPTGPPGMQRLEVVRRYLSNIKSTNTPSNNSSGALPPSQPSPSSPTSPPLLPSLLKRFPFVRTLGLHRSSLQHPAFEAAALQSVAACQPQVTQLHLYDTLAWDFPQQLPNLAGMTQLVTLKLWGLGAPGLDVSAQWSYSRGLMALSSLTRLQELTLRWLFGRQEVVWTCPTTPRLVRALTDGGCRLRSLDLNAFLLDPGAAASLARVSSLRSLSLYFDAEAAGWEQAASLMSLPELTRLILSYEGDAMAGPWVGDGPPADEPPPPPAAAAAAVPPNLGAGAAAAGGGGGAGAVGGDGHQHNHATPGAANGAGSSSAAAPSSGSSALPLHPLTSAAAGTTSSGGGSSGNHNPHISAAAAAPAAASSSTPRRRLPSWAARPYSLQYLSLTTSPALHPLLGRMDVLLPHLTYLSLSSVGEFGSGQKELEAGLMAMAQAGSRLSRIKLFCMELRPELLASLTALPCLQELMLFNVWVALEPQPPAAAAAAAALPLQAAAAAAAAAALPLQAAAAAAAAANQQPPQHQQQQAAAAGGAGAGPAAAQAAVQPGEQQQHQQPGAHANAALAAAAALLADAMAAGGSESEGSGEGGDDMLTSSSEGGDGEEQGDDD</sequence>
<dbReference type="GO" id="GO:0005930">
    <property type="term" value="C:axoneme"/>
    <property type="evidence" value="ECO:0007669"/>
    <property type="project" value="UniProtKB-SubCell"/>
</dbReference>
<protein>
    <recommendedName>
        <fullName evidence="3">F-box domain-containing protein</fullName>
    </recommendedName>
</protein>
<keyword evidence="5" id="KW-1185">Reference proteome</keyword>
<evidence type="ECO:0000313" key="4">
    <source>
        <dbReference type="EMBL" id="GFR49096.1"/>
    </source>
</evidence>
<dbReference type="CDD" id="cd09917">
    <property type="entry name" value="F-box_SF"/>
    <property type="match status" value="1"/>
</dbReference>
<feature type="compositionally biased region" description="Acidic residues" evidence="2">
    <location>
        <begin position="664"/>
        <end position="673"/>
    </location>
</feature>
<feature type="compositionally biased region" description="Low complexity" evidence="2">
    <location>
        <begin position="333"/>
        <end position="347"/>
    </location>
</feature>
<feature type="compositionally biased region" description="Low complexity" evidence="2">
    <location>
        <begin position="419"/>
        <end position="431"/>
    </location>
</feature>
<dbReference type="PANTHER" id="PTHR45725">
    <property type="entry name" value="FORMIN HOMOLOGY 2 FAMILY MEMBER"/>
    <property type="match status" value="1"/>
</dbReference>
<evidence type="ECO:0000313" key="5">
    <source>
        <dbReference type="Proteomes" id="UP001054857"/>
    </source>
</evidence>
<dbReference type="Gene3D" id="1.20.1280.50">
    <property type="match status" value="1"/>
</dbReference>
<evidence type="ECO:0000259" key="3">
    <source>
        <dbReference type="Pfam" id="PF00646"/>
    </source>
</evidence>